<protein>
    <recommendedName>
        <fullName evidence="3">Secreted protein</fullName>
    </recommendedName>
</protein>
<evidence type="ECO:0008006" key="3">
    <source>
        <dbReference type="Google" id="ProtNLM"/>
    </source>
</evidence>
<sequence>MIIGLVLAVVLVVGVLIGARIVSDRAGNVPVAMTPLPAPDADSAECTQLIESLPDELVGHDRADITEPAPAGTAAWASSSLERVTLRCGVELPLQYTDYSEPVEIEGTQWLVVEDATPESTMATWYSVNREQVVAVTADEPTLGRADNPVENLGEEIAQLPEYDHDPRPAPLSELEAAGGEAAEICEPLLEEVPEILATDWTLQSVEGDTAVWTNPGQEPVVLRCGVVPPAGYTAGERLTQINDVPWFEDTELVAGSTASVWYALGRATDVAVSTPQAAAQEVLVQFSDVIAEETPEQ</sequence>
<dbReference type="HOGENOM" id="CLU_862540_0_0_11"/>
<dbReference type="Proteomes" id="UP000015388">
    <property type="component" value="Chromosome"/>
</dbReference>
<reference evidence="1 2" key="1">
    <citation type="submission" date="2012-11" db="EMBL/GenBank/DDBJ databases">
        <title>The complete genome sequence of Corynebacterium maris Coryn-1 (=DSM 45190).</title>
        <authorList>
            <person name="Schaffert L."/>
            <person name="Albersmeier A."/>
            <person name="Kalinowski J."/>
            <person name="Ruckert C."/>
        </authorList>
    </citation>
    <scope>NUCLEOTIDE SEQUENCE [LARGE SCALE GENOMIC DNA]</scope>
    <source>
        <strain evidence="2">Coryn-1</strain>
    </source>
</reference>
<dbReference type="EMBL" id="CP003924">
    <property type="protein sequence ID" value="AGS34705.1"/>
    <property type="molecule type" value="Genomic_DNA"/>
</dbReference>
<dbReference type="RefSeq" id="WP_020934638.1">
    <property type="nucleotide sequence ID" value="NC_021915.1"/>
</dbReference>
<evidence type="ECO:0000313" key="1">
    <source>
        <dbReference type="EMBL" id="AGS34705.1"/>
    </source>
</evidence>
<evidence type="ECO:0000313" key="2">
    <source>
        <dbReference type="Proteomes" id="UP000015388"/>
    </source>
</evidence>
<accession>S5T280</accession>
<dbReference type="Pfam" id="PF12028">
    <property type="entry name" value="DUF3515"/>
    <property type="match status" value="2"/>
</dbReference>
<dbReference type="PATRIC" id="fig|1224163.3.peg.1237"/>
<dbReference type="InterPro" id="IPR021903">
    <property type="entry name" value="DUF3515"/>
</dbReference>
<keyword evidence="2" id="KW-1185">Reference proteome</keyword>
<proteinExistence type="predicted"/>
<name>S5T280_9CORY</name>
<dbReference type="KEGG" id="cmd:B841_06160"/>
<dbReference type="eggNOG" id="ENOG50336I4">
    <property type="taxonomic scope" value="Bacteria"/>
</dbReference>
<gene>
    <name evidence="1" type="ORF">B841_06160</name>
</gene>
<organism evidence="1 2">
    <name type="scientific">Corynebacterium maris DSM 45190</name>
    <dbReference type="NCBI Taxonomy" id="1224163"/>
    <lineage>
        <taxon>Bacteria</taxon>
        <taxon>Bacillati</taxon>
        <taxon>Actinomycetota</taxon>
        <taxon>Actinomycetes</taxon>
        <taxon>Mycobacteriales</taxon>
        <taxon>Corynebacteriaceae</taxon>
        <taxon>Corynebacterium</taxon>
    </lineage>
</organism>
<dbReference type="AlphaFoldDB" id="S5T280"/>
<dbReference type="STRING" id="1224163.B841_06160"/>